<dbReference type="RefSeq" id="WP_182515159.1">
    <property type="nucleotide sequence ID" value="NZ_JACGXP010000001.1"/>
</dbReference>
<dbReference type="GO" id="GO:0000976">
    <property type="term" value="F:transcription cis-regulatory region binding"/>
    <property type="evidence" value="ECO:0007669"/>
    <property type="project" value="TreeGrafter"/>
</dbReference>
<protein>
    <submittedName>
        <fullName evidence="5">DNA-binding LacI/PurR family transcriptional regulator</fullName>
    </submittedName>
</protein>
<dbReference type="AlphaFoldDB" id="A0AAW3T4D9"/>
<evidence type="ECO:0000259" key="4">
    <source>
        <dbReference type="Pfam" id="PF13377"/>
    </source>
</evidence>
<dbReference type="Gene3D" id="3.40.50.2300">
    <property type="match status" value="2"/>
</dbReference>
<dbReference type="GO" id="GO:0003700">
    <property type="term" value="F:DNA-binding transcription factor activity"/>
    <property type="evidence" value="ECO:0007669"/>
    <property type="project" value="TreeGrafter"/>
</dbReference>
<dbReference type="InterPro" id="IPR046335">
    <property type="entry name" value="LacI/GalR-like_sensor"/>
</dbReference>
<name>A0AAW3T4D9_9MICO</name>
<evidence type="ECO:0000313" key="5">
    <source>
        <dbReference type="EMBL" id="MBA8989460.1"/>
    </source>
</evidence>
<keyword evidence="1" id="KW-0805">Transcription regulation</keyword>
<evidence type="ECO:0000313" key="6">
    <source>
        <dbReference type="Proteomes" id="UP000590225"/>
    </source>
</evidence>
<dbReference type="PANTHER" id="PTHR30146">
    <property type="entry name" value="LACI-RELATED TRANSCRIPTIONAL REPRESSOR"/>
    <property type="match status" value="1"/>
</dbReference>
<evidence type="ECO:0000256" key="2">
    <source>
        <dbReference type="ARBA" id="ARBA00023125"/>
    </source>
</evidence>
<organism evidence="5 6">
    <name type="scientific">Curtobacterium pusillum</name>
    <dbReference type="NCBI Taxonomy" id="69373"/>
    <lineage>
        <taxon>Bacteria</taxon>
        <taxon>Bacillati</taxon>
        <taxon>Actinomycetota</taxon>
        <taxon>Actinomycetes</taxon>
        <taxon>Micrococcales</taxon>
        <taxon>Microbacteriaceae</taxon>
        <taxon>Curtobacterium</taxon>
    </lineage>
</organism>
<dbReference type="Pfam" id="PF13377">
    <property type="entry name" value="Peripla_BP_3"/>
    <property type="match status" value="1"/>
</dbReference>
<keyword evidence="3" id="KW-0804">Transcription</keyword>
<accession>A0AAW3T4D9</accession>
<dbReference type="Proteomes" id="UP000590225">
    <property type="component" value="Unassembled WGS sequence"/>
</dbReference>
<feature type="domain" description="Transcriptional regulator LacI/GalR-like sensor" evidence="4">
    <location>
        <begin position="175"/>
        <end position="264"/>
    </location>
</feature>
<keyword evidence="2 5" id="KW-0238">DNA-binding</keyword>
<dbReference type="EMBL" id="JACGXP010000001">
    <property type="protein sequence ID" value="MBA8989460.1"/>
    <property type="molecule type" value="Genomic_DNA"/>
</dbReference>
<dbReference type="InterPro" id="IPR028082">
    <property type="entry name" value="Peripla_BP_I"/>
</dbReference>
<dbReference type="SUPFAM" id="SSF53822">
    <property type="entry name" value="Periplasmic binding protein-like I"/>
    <property type="match status" value="1"/>
</dbReference>
<proteinExistence type="predicted"/>
<evidence type="ECO:0000256" key="1">
    <source>
        <dbReference type="ARBA" id="ARBA00023015"/>
    </source>
</evidence>
<gene>
    <name evidence="5" type="ORF">FHW23_000692</name>
</gene>
<evidence type="ECO:0000256" key="3">
    <source>
        <dbReference type="ARBA" id="ARBA00023163"/>
    </source>
</evidence>
<sequence length="264" mass="27557">MSDQGASVGLVIRQGHDRDPVAGAVVRAVAGPLVAAGKRFVTRSVPDEDAELRVYRLWARTGGVAGVILFEVTADDPRPPLLRQIDMPFVALAPSTLSVDFPAVVVDRAASSAALAAFLDGYPARRRVSVTGTAPAEPLGDELGADDAEAEVLRTDDIVGASVRLGVEARDRGRTVLIVDGDHDAVAVLSALQNADIRVPEDVALICRSDSLVCQSASLPITAIDRRGREIGAVLGEAAIRAIDDGVLHPISTPAPVVVARETT</sequence>
<comment type="caution">
    <text evidence="5">The sequence shown here is derived from an EMBL/GenBank/DDBJ whole genome shotgun (WGS) entry which is preliminary data.</text>
</comment>
<reference evidence="5 6" key="1">
    <citation type="submission" date="2020-07" db="EMBL/GenBank/DDBJ databases">
        <title>Above-ground endophytic microbial communities from plants in different locations in the United States.</title>
        <authorList>
            <person name="Frank C."/>
        </authorList>
    </citation>
    <scope>NUCLEOTIDE SEQUENCE [LARGE SCALE GENOMIC DNA]</scope>
    <source>
        <strain evidence="5 6">WPL5_2</strain>
    </source>
</reference>
<dbReference type="PANTHER" id="PTHR30146:SF109">
    <property type="entry name" value="HTH-TYPE TRANSCRIPTIONAL REGULATOR GALS"/>
    <property type="match status" value="1"/>
</dbReference>